<organism evidence="2 3">
    <name type="scientific">Rhynchosporium graminicola</name>
    <dbReference type="NCBI Taxonomy" id="2792576"/>
    <lineage>
        <taxon>Eukaryota</taxon>
        <taxon>Fungi</taxon>
        <taxon>Dikarya</taxon>
        <taxon>Ascomycota</taxon>
        <taxon>Pezizomycotina</taxon>
        <taxon>Leotiomycetes</taxon>
        <taxon>Helotiales</taxon>
        <taxon>Ploettnerulaceae</taxon>
        <taxon>Rhynchosporium</taxon>
    </lineage>
</organism>
<evidence type="ECO:0000313" key="2">
    <source>
        <dbReference type="EMBL" id="CZT05768.1"/>
    </source>
</evidence>
<name>A0A1E1L802_9HELO</name>
<evidence type="ECO:0000256" key="1">
    <source>
        <dbReference type="SAM" id="MobiDB-lite"/>
    </source>
</evidence>
<dbReference type="InParanoid" id="A0A1E1L802"/>
<feature type="compositionally biased region" description="Basic residues" evidence="1">
    <location>
        <begin position="11"/>
        <end position="21"/>
    </location>
</feature>
<feature type="region of interest" description="Disordered" evidence="1">
    <location>
        <begin position="1"/>
        <end position="32"/>
    </location>
</feature>
<reference evidence="3" key="1">
    <citation type="submission" date="2016-03" db="EMBL/GenBank/DDBJ databases">
        <authorList>
            <person name="Ploux O."/>
        </authorList>
    </citation>
    <scope>NUCLEOTIDE SEQUENCE [LARGE SCALE GENOMIC DNA]</scope>
    <source>
        <strain evidence="3">UK7</strain>
    </source>
</reference>
<gene>
    <name evidence="2" type="ORF">RCO7_14838</name>
</gene>
<protein>
    <submittedName>
        <fullName evidence="2">Uncharacterized protein</fullName>
    </submittedName>
</protein>
<dbReference type="AlphaFoldDB" id="A0A1E1L802"/>
<proteinExistence type="predicted"/>
<dbReference type="EMBL" id="FJUW01000036">
    <property type="protein sequence ID" value="CZT05768.1"/>
    <property type="molecule type" value="Genomic_DNA"/>
</dbReference>
<sequence length="104" mass="11562">MDFSQGILARTGKRKSVKKTVPRSPIQNYAISPATHLPNRECRLPGRLETTINEDPRDPKCKLPRHLTIKHILDNSVVGLCKLPEPAKSLVDLSSTAYYDPVTG</sequence>
<keyword evidence="3" id="KW-1185">Reference proteome</keyword>
<comment type="caution">
    <text evidence="2">The sequence shown here is derived from an EMBL/GenBank/DDBJ whole genome shotgun (WGS) entry which is preliminary data.</text>
</comment>
<dbReference type="Proteomes" id="UP000178129">
    <property type="component" value="Unassembled WGS sequence"/>
</dbReference>
<evidence type="ECO:0000313" key="3">
    <source>
        <dbReference type="Proteomes" id="UP000178129"/>
    </source>
</evidence>
<accession>A0A1E1L802</accession>